<reference evidence="3" key="1">
    <citation type="submission" date="2021-12" db="EMBL/GenBank/DDBJ databases">
        <authorList>
            <person name="King R."/>
        </authorList>
    </citation>
    <scope>NUCLEOTIDE SEQUENCE</scope>
</reference>
<evidence type="ECO:0000313" key="4">
    <source>
        <dbReference type="Proteomes" id="UP001152759"/>
    </source>
</evidence>
<dbReference type="AlphaFoldDB" id="A0A9P0EXE0"/>
<sequence length="152" mass="16451">MPRAGGFDPCATESGIHTAECEDSNLKHGRPRFAFWRQCSLNFRVFPDPCGPKSTSLRHRQHGGSSGGGGGAASGNSGGNEAAINEYTVQQHEEARLLCDLVGNDSIQWLHDGVPIGAAHNRYSREPRLNMLTISNVHLEDNGVWQAESPSK</sequence>
<name>A0A9P0EXE0_BEMTA</name>
<dbReference type="InterPro" id="IPR036179">
    <property type="entry name" value="Ig-like_dom_sf"/>
</dbReference>
<accession>A0A9P0EXE0</accession>
<dbReference type="Proteomes" id="UP001152759">
    <property type="component" value="Chromosome 1"/>
</dbReference>
<evidence type="ECO:0000313" key="3">
    <source>
        <dbReference type="EMBL" id="CAH0380848.1"/>
    </source>
</evidence>
<gene>
    <name evidence="3" type="ORF">BEMITA_LOCUS558</name>
</gene>
<protein>
    <recommendedName>
        <fullName evidence="2">Immunoglobulin I-set domain-containing protein</fullName>
    </recommendedName>
</protein>
<evidence type="ECO:0000256" key="1">
    <source>
        <dbReference type="SAM" id="MobiDB-lite"/>
    </source>
</evidence>
<proteinExistence type="predicted"/>
<dbReference type="InterPro" id="IPR013098">
    <property type="entry name" value="Ig_I-set"/>
</dbReference>
<feature type="compositionally biased region" description="Gly residues" evidence="1">
    <location>
        <begin position="64"/>
        <end position="78"/>
    </location>
</feature>
<dbReference type="EMBL" id="OU963862">
    <property type="protein sequence ID" value="CAH0380848.1"/>
    <property type="molecule type" value="Genomic_DNA"/>
</dbReference>
<dbReference type="InterPro" id="IPR013783">
    <property type="entry name" value="Ig-like_fold"/>
</dbReference>
<dbReference type="CDD" id="cd00096">
    <property type="entry name" value="Ig"/>
    <property type="match status" value="1"/>
</dbReference>
<evidence type="ECO:0000259" key="2">
    <source>
        <dbReference type="Pfam" id="PF07679"/>
    </source>
</evidence>
<feature type="region of interest" description="Disordered" evidence="1">
    <location>
        <begin position="52"/>
        <end position="81"/>
    </location>
</feature>
<dbReference type="Gene3D" id="2.60.40.10">
    <property type="entry name" value="Immunoglobulins"/>
    <property type="match status" value="1"/>
</dbReference>
<keyword evidence="4" id="KW-1185">Reference proteome</keyword>
<organism evidence="3 4">
    <name type="scientific">Bemisia tabaci</name>
    <name type="common">Sweetpotato whitefly</name>
    <name type="synonym">Aleurodes tabaci</name>
    <dbReference type="NCBI Taxonomy" id="7038"/>
    <lineage>
        <taxon>Eukaryota</taxon>
        <taxon>Metazoa</taxon>
        <taxon>Ecdysozoa</taxon>
        <taxon>Arthropoda</taxon>
        <taxon>Hexapoda</taxon>
        <taxon>Insecta</taxon>
        <taxon>Pterygota</taxon>
        <taxon>Neoptera</taxon>
        <taxon>Paraneoptera</taxon>
        <taxon>Hemiptera</taxon>
        <taxon>Sternorrhyncha</taxon>
        <taxon>Aleyrodoidea</taxon>
        <taxon>Aleyrodidae</taxon>
        <taxon>Aleyrodinae</taxon>
        <taxon>Bemisia</taxon>
    </lineage>
</organism>
<dbReference type="Pfam" id="PF07679">
    <property type="entry name" value="I-set"/>
    <property type="match status" value="1"/>
</dbReference>
<dbReference type="SUPFAM" id="SSF48726">
    <property type="entry name" value="Immunoglobulin"/>
    <property type="match status" value="1"/>
</dbReference>
<feature type="domain" description="Immunoglobulin I-set" evidence="2">
    <location>
        <begin position="84"/>
        <end position="146"/>
    </location>
</feature>